<dbReference type="CDD" id="cd02440">
    <property type="entry name" value="AdoMet_MTases"/>
    <property type="match status" value="1"/>
</dbReference>
<dbReference type="Proteomes" id="UP001597102">
    <property type="component" value="Unassembled WGS sequence"/>
</dbReference>
<sequence>MPANPDPDADDVCTEETTRDAFLGGLIEAVQPVSGHRSGTDAVFLAAAALDEAESDPIRLLDAGAGTGVAGLCLLARFPNLSVTAVERNAAACALARANGAENGFAARYQVIEADLTAPGKTLAAAGLEQGSFHRLIANPPFYLEGAVRPGQGREDAHVMAPGGLESWARFLAAMAAPEAILTMIHRPDALDELIGVLGRRFGDLTIYPLFPKQGAPASRVLIQGRKGRRGPLRLRQGLVLHETDGRYTPKAEAVLRHGEALPIAG</sequence>
<dbReference type="GO" id="GO:0008168">
    <property type="term" value="F:methyltransferase activity"/>
    <property type="evidence" value="ECO:0007669"/>
    <property type="project" value="UniProtKB-KW"/>
</dbReference>
<gene>
    <name evidence="4" type="ORF">ACFQ2F_15040</name>
</gene>
<dbReference type="EC" id="2.1.1.223" evidence="4"/>
<accession>A0ABW3JFS8</accession>
<dbReference type="RefSeq" id="WP_379091460.1">
    <property type="nucleotide sequence ID" value="NZ_JBHTJO010000002.1"/>
</dbReference>
<keyword evidence="2" id="KW-0949">S-adenosyl-L-methionine</keyword>
<dbReference type="InterPro" id="IPR029063">
    <property type="entry name" value="SAM-dependent_MTases_sf"/>
</dbReference>
<evidence type="ECO:0000313" key="4">
    <source>
        <dbReference type="EMBL" id="MFD0988413.1"/>
    </source>
</evidence>
<evidence type="ECO:0000259" key="3">
    <source>
        <dbReference type="Pfam" id="PF05175"/>
    </source>
</evidence>
<evidence type="ECO:0000256" key="2">
    <source>
        <dbReference type="ARBA" id="ARBA00022691"/>
    </source>
</evidence>
<organism evidence="4 5">
    <name type="scientific">Methyloligella solikamskensis</name>
    <dbReference type="NCBI Taxonomy" id="1177756"/>
    <lineage>
        <taxon>Bacteria</taxon>
        <taxon>Pseudomonadati</taxon>
        <taxon>Pseudomonadota</taxon>
        <taxon>Alphaproteobacteria</taxon>
        <taxon>Hyphomicrobiales</taxon>
        <taxon>Hyphomicrobiaceae</taxon>
        <taxon>Methyloligella</taxon>
    </lineage>
</organism>
<keyword evidence="4" id="KW-0808">Transferase</keyword>
<dbReference type="Gene3D" id="3.40.50.150">
    <property type="entry name" value="Vaccinia Virus protein VP39"/>
    <property type="match status" value="1"/>
</dbReference>
<dbReference type="InterPro" id="IPR050210">
    <property type="entry name" value="tRNA_Adenine-N(6)_MTase"/>
</dbReference>
<feature type="domain" description="Methyltransferase small" evidence="3">
    <location>
        <begin position="58"/>
        <end position="147"/>
    </location>
</feature>
<reference evidence="5" key="1">
    <citation type="journal article" date="2019" name="Int. J. Syst. Evol. Microbiol.">
        <title>The Global Catalogue of Microorganisms (GCM) 10K type strain sequencing project: providing services to taxonomists for standard genome sequencing and annotation.</title>
        <authorList>
            <consortium name="The Broad Institute Genomics Platform"/>
            <consortium name="The Broad Institute Genome Sequencing Center for Infectious Disease"/>
            <person name="Wu L."/>
            <person name="Ma J."/>
        </authorList>
    </citation>
    <scope>NUCLEOTIDE SEQUENCE [LARGE SCALE GENOMIC DNA]</scope>
    <source>
        <strain evidence="5">CCUG 61697</strain>
    </source>
</reference>
<dbReference type="GO" id="GO:0032259">
    <property type="term" value="P:methylation"/>
    <property type="evidence" value="ECO:0007669"/>
    <property type="project" value="UniProtKB-KW"/>
</dbReference>
<dbReference type="InterPro" id="IPR007848">
    <property type="entry name" value="Small_mtfrase_dom"/>
</dbReference>
<dbReference type="PANTHER" id="PTHR47739:SF1">
    <property type="entry name" value="TRNA1(VAL) (ADENINE(37)-N6)-METHYLTRANSFERASE"/>
    <property type="match status" value="1"/>
</dbReference>
<dbReference type="PANTHER" id="PTHR47739">
    <property type="entry name" value="TRNA1(VAL) (ADENINE(37)-N6)-METHYLTRANSFERASE"/>
    <property type="match status" value="1"/>
</dbReference>
<dbReference type="Pfam" id="PF05175">
    <property type="entry name" value="MTS"/>
    <property type="match status" value="1"/>
</dbReference>
<proteinExistence type="predicted"/>
<keyword evidence="5" id="KW-1185">Reference proteome</keyword>
<evidence type="ECO:0000256" key="1">
    <source>
        <dbReference type="ARBA" id="ARBA00022603"/>
    </source>
</evidence>
<comment type="caution">
    <text evidence="4">The sequence shown here is derived from an EMBL/GenBank/DDBJ whole genome shotgun (WGS) entry which is preliminary data.</text>
</comment>
<evidence type="ECO:0000313" key="5">
    <source>
        <dbReference type="Proteomes" id="UP001597102"/>
    </source>
</evidence>
<dbReference type="EMBL" id="JBHTJO010000002">
    <property type="protein sequence ID" value="MFD0988413.1"/>
    <property type="molecule type" value="Genomic_DNA"/>
</dbReference>
<dbReference type="SUPFAM" id="SSF53335">
    <property type="entry name" value="S-adenosyl-L-methionine-dependent methyltransferases"/>
    <property type="match status" value="1"/>
</dbReference>
<keyword evidence="1 4" id="KW-0489">Methyltransferase</keyword>
<protein>
    <submittedName>
        <fullName evidence="4">tRNA1(Val) (Adenine(37)-N6)-methyltransferase</fullName>
        <ecNumber evidence="4">2.1.1.223</ecNumber>
    </submittedName>
</protein>
<name>A0ABW3JFS8_9HYPH</name>